<reference evidence="2" key="1">
    <citation type="journal article" date="1993" name="Can. Commun. Dis. Rep.">
        <title>Genomic analysis of type 3 wild poliovirus isolates in southern Alberta.</title>
        <authorList>
            <consortium name="LCDC (Canadian Govt)"/>
        </authorList>
    </citation>
    <scope>NUCLEOTIDE SEQUENCE</scope>
</reference>
<accession>Q8JXK6</accession>
<protein>
    <submittedName>
        <fullName evidence="2">Capsid/protease</fullName>
    </submittedName>
</protein>
<organism evidence="2">
    <name type="scientific">Poliovirus 3</name>
    <dbReference type="NCBI Taxonomy" id="12086"/>
    <lineage>
        <taxon>Viruses</taxon>
        <taxon>Riboviria</taxon>
        <taxon>Orthornavirae</taxon>
        <taxon>Pisuviricota</taxon>
        <taxon>Pisoniviricetes</taxon>
        <taxon>Picornavirales</taxon>
        <taxon>Picornaviridae</taxon>
        <taxon>Ensavirinae</taxon>
        <taxon>Enterovirus</taxon>
        <taxon>Enterovirus coxsackiepol</taxon>
        <taxon>Enterovirus C</taxon>
    </lineage>
</organism>
<evidence type="ECO:0000256" key="1">
    <source>
        <dbReference type="SAM" id="MobiDB-lite"/>
    </source>
</evidence>
<keyword evidence="2" id="KW-0378">Hydrolase</keyword>
<name>Q8JXK6_9ENTO</name>
<feature type="non-terminal residue" evidence="2">
    <location>
        <position position="37"/>
    </location>
</feature>
<keyword evidence="2" id="KW-0645">Protease</keyword>
<dbReference type="GO" id="GO:0006508">
    <property type="term" value="P:proteolysis"/>
    <property type="evidence" value="ECO:0007669"/>
    <property type="project" value="UniProtKB-KW"/>
</dbReference>
<gene>
    <name evidence="2" type="primary">VP1/2A</name>
</gene>
<feature type="region of interest" description="Disordered" evidence="1">
    <location>
        <begin position="1"/>
        <end position="37"/>
    </location>
</feature>
<dbReference type="GO" id="GO:0008233">
    <property type="term" value="F:peptidase activity"/>
    <property type="evidence" value="ECO:0007669"/>
    <property type="project" value="UniProtKB-KW"/>
</dbReference>
<evidence type="ECO:0000313" key="2">
    <source>
        <dbReference type="EMBL" id="AAM26729.1"/>
    </source>
</evidence>
<proteinExistence type="predicted"/>
<dbReference type="EMBL" id="AH004344">
    <property type="protein sequence ID" value="AAM26729.1"/>
    <property type="molecule type" value="Genomic_RNA"/>
</dbReference>
<feature type="non-terminal residue" evidence="2">
    <location>
        <position position="1"/>
    </location>
</feature>
<sequence length="37" mass="4006">HKSYIKGANLHEAQARESVVPTAPTSSTILWTGGRLQ</sequence>